<reference evidence="3" key="1">
    <citation type="submission" date="2017-04" db="EMBL/GenBank/DDBJ databases">
        <authorList>
            <person name="Varghese N."/>
            <person name="Submissions S."/>
        </authorList>
    </citation>
    <scope>NUCLEOTIDE SEQUENCE [LARGE SCALE GENOMIC DNA]</scope>
    <source>
        <strain evidence="3">VKM Ac-2510</strain>
    </source>
</reference>
<name>A0A1X7J009_9MICO</name>
<evidence type="ECO:0008006" key="4">
    <source>
        <dbReference type="Google" id="ProtNLM"/>
    </source>
</evidence>
<evidence type="ECO:0000256" key="1">
    <source>
        <dbReference type="SAM" id="MobiDB-lite"/>
    </source>
</evidence>
<dbReference type="AlphaFoldDB" id="A0A1X7J009"/>
<dbReference type="OrthoDB" id="5125216at2"/>
<accession>A0A1X7J009</accession>
<dbReference type="Proteomes" id="UP000193244">
    <property type="component" value="Unassembled WGS sequence"/>
</dbReference>
<sequence length="119" mass="12227">MRGKLILVVGLATGYVLGSRAGRPRYEQIKAGADKVWNLAPVQQVAGAVKEFAGQRVDTVQVKAGNATKKAVRSLLHLDDAPAKGASSKSAGAAKKKASTTKASTMKPATPAPASADDE</sequence>
<protein>
    <recommendedName>
        <fullName evidence="4">Oxygen-dependent protoporphyrinogen oxidase</fullName>
    </recommendedName>
</protein>
<evidence type="ECO:0000313" key="2">
    <source>
        <dbReference type="EMBL" id="SMG20482.1"/>
    </source>
</evidence>
<dbReference type="STRING" id="150121.SAMN06296010_1046"/>
<organism evidence="2 3">
    <name type="scientific">Agreia pratensis</name>
    <dbReference type="NCBI Taxonomy" id="150121"/>
    <lineage>
        <taxon>Bacteria</taxon>
        <taxon>Bacillati</taxon>
        <taxon>Actinomycetota</taxon>
        <taxon>Actinomycetes</taxon>
        <taxon>Micrococcales</taxon>
        <taxon>Microbacteriaceae</taxon>
        <taxon>Agreia</taxon>
    </lineage>
</organism>
<dbReference type="RefSeq" id="WP_085483541.1">
    <property type="nucleotide sequence ID" value="NZ_FXAY01000001.1"/>
</dbReference>
<gene>
    <name evidence="2" type="ORF">SAMN06296010_1046</name>
</gene>
<dbReference type="EMBL" id="FXAY01000001">
    <property type="protein sequence ID" value="SMG20482.1"/>
    <property type="molecule type" value="Genomic_DNA"/>
</dbReference>
<evidence type="ECO:0000313" key="3">
    <source>
        <dbReference type="Proteomes" id="UP000193244"/>
    </source>
</evidence>
<feature type="compositionally biased region" description="Low complexity" evidence="1">
    <location>
        <begin position="83"/>
        <end position="93"/>
    </location>
</feature>
<keyword evidence="3" id="KW-1185">Reference proteome</keyword>
<feature type="compositionally biased region" description="Low complexity" evidence="1">
    <location>
        <begin position="100"/>
        <end position="119"/>
    </location>
</feature>
<feature type="region of interest" description="Disordered" evidence="1">
    <location>
        <begin position="79"/>
        <end position="119"/>
    </location>
</feature>
<proteinExistence type="predicted"/>